<dbReference type="InterPro" id="IPR028082">
    <property type="entry name" value="Peripla_BP_I"/>
</dbReference>
<evidence type="ECO:0000259" key="4">
    <source>
        <dbReference type="PROSITE" id="PS50932"/>
    </source>
</evidence>
<dbReference type="SMART" id="SM00354">
    <property type="entry name" value="HTH_LACI"/>
    <property type="match status" value="1"/>
</dbReference>
<dbReference type="EMBL" id="JACJVP010000021">
    <property type="protein sequence ID" value="MBB6671447.1"/>
    <property type="molecule type" value="Genomic_DNA"/>
</dbReference>
<name>A0A7X0RPV4_9BACL</name>
<evidence type="ECO:0000313" key="6">
    <source>
        <dbReference type="Proteomes" id="UP000547209"/>
    </source>
</evidence>
<dbReference type="Proteomes" id="UP000547209">
    <property type="component" value="Unassembled WGS sequence"/>
</dbReference>
<dbReference type="InterPro" id="IPR000843">
    <property type="entry name" value="HTH_LacI"/>
</dbReference>
<dbReference type="InterPro" id="IPR010982">
    <property type="entry name" value="Lambda_DNA-bd_dom_sf"/>
</dbReference>
<gene>
    <name evidence="5" type="ORF">H7C19_12225</name>
</gene>
<dbReference type="CDD" id="cd01392">
    <property type="entry name" value="HTH_LacI"/>
    <property type="match status" value="1"/>
</dbReference>
<proteinExistence type="predicted"/>
<comment type="caution">
    <text evidence="5">The sequence shown here is derived from an EMBL/GenBank/DDBJ whole genome shotgun (WGS) entry which is preliminary data.</text>
</comment>
<dbReference type="PROSITE" id="PS50932">
    <property type="entry name" value="HTH_LACI_2"/>
    <property type="match status" value="1"/>
</dbReference>
<feature type="domain" description="HTH lacI-type" evidence="4">
    <location>
        <begin position="6"/>
        <end position="60"/>
    </location>
</feature>
<accession>A0A7X0RPV4</accession>
<dbReference type="AlphaFoldDB" id="A0A7X0RPV4"/>
<dbReference type="Gene3D" id="3.40.50.2300">
    <property type="match status" value="2"/>
</dbReference>
<keyword evidence="6" id="KW-1185">Reference proteome</keyword>
<organism evidence="5 6">
    <name type="scientific">Cohnella nanjingensis</name>
    <dbReference type="NCBI Taxonomy" id="1387779"/>
    <lineage>
        <taxon>Bacteria</taxon>
        <taxon>Bacillati</taxon>
        <taxon>Bacillota</taxon>
        <taxon>Bacilli</taxon>
        <taxon>Bacillales</taxon>
        <taxon>Paenibacillaceae</taxon>
        <taxon>Cohnella</taxon>
    </lineage>
</organism>
<dbReference type="CDD" id="cd06267">
    <property type="entry name" value="PBP1_LacI_sugar_binding-like"/>
    <property type="match status" value="1"/>
</dbReference>
<evidence type="ECO:0000313" key="5">
    <source>
        <dbReference type="EMBL" id="MBB6671447.1"/>
    </source>
</evidence>
<protein>
    <submittedName>
        <fullName evidence="5">LacI family DNA-binding transcriptional regulator</fullName>
    </submittedName>
</protein>
<reference evidence="5 6" key="1">
    <citation type="submission" date="2020-08" db="EMBL/GenBank/DDBJ databases">
        <title>Cohnella phylogeny.</title>
        <authorList>
            <person name="Dunlap C."/>
        </authorList>
    </citation>
    <scope>NUCLEOTIDE SEQUENCE [LARGE SCALE GENOMIC DNA]</scope>
    <source>
        <strain evidence="5 6">DSM 28246</strain>
    </source>
</reference>
<dbReference type="Pfam" id="PF00356">
    <property type="entry name" value="LacI"/>
    <property type="match status" value="1"/>
</dbReference>
<keyword evidence="3" id="KW-0804">Transcription</keyword>
<dbReference type="Pfam" id="PF13377">
    <property type="entry name" value="Peripla_BP_3"/>
    <property type="match status" value="1"/>
</dbReference>
<dbReference type="PANTHER" id="PTHR30146:SF109">
    <property type="entry name" value="HTH-TYPE TRANSCRIPTIONAL REGULATOR GALS"/>
    <property type="match status" value="1"/>
</dbReference>
<keyword evidence="2 5" id="KW-0238">DNA-binding</keyword>
<evidence type="ECO:0000256" key="3">
    <source>
        <dbReference type="ARBA" id="ARBA00023163"/>
    </source>
</evidence>
<dbReference type="GO" id="GO:0003700">
    <property type="term" value="F:DNA-binding transcription factor activity"/>
    <property type="evidence" value="ECO:0007669"/>
    <property type="project" value="TreeGrafter"/>
</dbReference>
<dbReference type="RefSeq" id="WP_185142930.1">
    <property type="nucleotide sequence ID" value="NZ_JACJVP010000021.1"/>
</dbReference>
<evidence type="ECO:0000256" key="2">
    <source>
        <dbReference type="ARBA" id="ARBA00023125"/>
    </source>
</evidence>
<evidence type="ECO:0000256" key="1">
    <source>
        <dbReference type="ARBA" id="ARBA00023015"/>
    </source>
</evidence>
<dbReference type="GO" id="GO:0000976">
    <property type="term" value="F:transcription cis-regulatory region binding"/>
    <property type="evidence" value="ECO:0007669"/>
    <property type="project" value="TreeGrafter"/>
</dbReference>
<keyword evidence="1" id="KW-0805">Transcription regulation</keyword>
<dbReference type="Gene3D" id="1.10.260.40">
    <property type="entry name" value="lambda repressor-like DNA-binding domains"/>
    <property type="match status" value="1"/>
</dbReference>
<dbReference type="InterPro" id="IPR046335">
    <property type="entry name" value="LacI/GalR-like_sensor"/>
</dbReference>
<dbReference type="PANTHER" id="PTHR30146">
    <property type="entry name" value="LACI-RELATED TRANSCRIPTIONAL REPRESSOR"/>
    <property type="match status" value="1"/>
</dbReference>
<dbReference type="SUPFAM" id="SSF53822">
    <property type="entry name" value="Periplasmic binding protein-like I"/>
    <property type="match status" value="1"/>
</dbReference>
<dbReference type="SUPFAM" id="SSF47413">
    <property type="entry name" value="lambda repressor-like DNA-binding domains"/>
    <property type="match status" value="1"/>
</dbReference>
<sequence>MAKGRTTMKDIAQALGVTPSTVSLAMKDDPRISLETKQRVMSMARTMNFRLNPHMANLNQKTHTIGISIYGFDFANHPFIGGMIGGIQAEAGKHGFSVMLCNNNTERIGNSNKSFFVNLAEEGRIDGLIIHRGHAEDIRKVTNLGIPVVLLNTHHESLPDIPVVHVDFEHAIYAATEHLIESLGHGRIGFIGSSLYDQVGRKGLEGYKTALEKYGLPYDESKIRFAEYDDPEQEYKMAYDLLSSEDRPTAVVTIDDYFAMYTINAAYDLGLSVPEELSVTGVYDFPTSAMLSKPLTTIRIPLDELGMKAFHLLNQQLQGTEIPQKQYWIRGDLITRKTTRFVKS</sequence>